<keyword evidence="1" id="KW-0175">Coiled coil</keyword>
<dbReference type="Pfam" id="PF02195">
    <property type="entry name" value="ParB_N"/>
    <property type="match status" value="1"/>
</dbReference>
<feature type="coiled-coil region" evidence="1">
    <location>
        <begin position="330"/>
        <end position="357"/>
    </location>
</feature>
<accession>A0A0F9UCM0</accession>
<sequence length="436" mass="51501">MKIKFNQLVPNNYNPRKLFKDAAMEELKLSIKQVGLIEPLVVRKLKSEKYEVVCGMRRYYALGDLEIDEVECNVLNLKDIEAVDISFIENLQREDLSPIEEARMYLTRLKLEPEYREYVKKKNIGNSQYFPRPQSDIYKPIVKKYSKSKWTMHGRLCLLSLPENIRNAIHLGELELQVAEEISRLRQIKDTKIAQEYMKEIYDDYLVEQDTMSIGELKKRVKNKIDNYNRNEKEQEGIVEERVKEINKKIKETNKSLDQILLKLSKSLINVINEKSFKEVDFSRYKIKEFIFGDKENLTEDERSNVVGDGESILEFLRETENEYADNKEYENISMKITELENKIDDIQILFNRVKEKHIVECPFCYSGIKTKAINEKKLIHKEELDELKIRRTQLAGMSGFVSDSIKDVRKYLKGVESKEEWFNKFNKELDGLENA</sequence>
<name>A0A0F9UCM0_9ZZZZ</name>
<evidence type="ECO:0000259" key="2">
    <source>
        <dbReference type="SMART" id="SM00470"/>
    </source>
</evidence>
<dbReference type="GO" id="GO:0005694">
    <property type="term" value="C:chromosome"/>
    <property type="evidence" value="ECO:0007669"/>
    <property type="project" value="TreeGrafter"/>
</dbReference>
<dbReference type="NCBIfam" id="TIGR00180">
    <property type="entry name" value="parB_part"/>
    <property type="match status" value="1"/>
</dbReference>
<dbReference type="InterPro" id="IPR050336">
    <property type="entry name" value="Chromosome_partition/occlusion"/>
</dbReference>
<dbReference type="PANTHER" id="PTHR33375">
    <property type="entry name" value="CHROMOSOME-PARTITIONING PROTEIN PARB-RELATED"/>
    <property type="match status" value="1"/>
</dbReference>
<dbReference type="SUPFAM" id="SSF110849">
    <property type="entry name" value="ParB/Sulfiredoxin"/>
    <property type="match status" value="1"/>
</dbReference>
<dbReference type="Gene3D" id="1.10.10.2830">
    <property type="match status" value="1"/>
</dbReference>
<gene>
    <name evidence="3" type="ORF">LCGC14_0546760</name>
</gene>
<dbReference type="Gene3D" id="3.90.1530.30">
    <property type="match status" value="1"/>
</dbReference>
<dbReference type="PANTHER" id="PTHR33375:SF1">
    <property type="entry name" value="CHROMOSOME-PARTITIONING PROTEIN PARB-RELATED"/>
    <property type="match status" value="1"/>
</dbReference>
<feature type="coiled-coil region" evidence="1">
    <location>
        <begin position="171"/>
        <end position="263"/>
    </location>
</feature>
<reference evidence="3" key="1">
    <citation type="journal article" date="2015" name="Nature">
        <title>Complex archaea that bridge the gap between prokaryotes and eukaryotes.</title>
        <authorList>
            <person name="Spang A."/>
            <person name="Saw J.H."/>
            <person name="Jorgensen S.L."/>
            <person name="Zaremba-Niedzwiedzka K."/>
            <person name="Martijn J."/>
            <person name="Lind A.E."/>
            <person name="van Eijk R."/>
            <person name="Schleper C."/>
            <person name="Guy L."/>
            <person name="Ettema T.J."/>
        </authorList>
    </citation>
    <scope>NUCLEOTIDE SEQUENCE</scope>
</reference>
<feature type="domain" description="ParB-like N-terminal" evidence="2">
    <location>
        <begin position="1"/>
        <end position="91"/>
    </location>
</feature>
<dbReference type="SMART" id="SM00470">
    <property type="entry name" value="ParB"/>
    <property type="match status" value="1"/>
</dbReference>
<proteinExistence type="predicted"/>
<comment type="caution">
    <text evidence="3">The sequence shown here is derived from an EMBL/GenBank/DDBJ whole genome shotgun (WGS) entry which is preliminary data.</text>
</comment>
<dbReference type="SUPFAM" id="SSF109709">
    <property type="entry name" value="KorB DNA-binding domain-like"/>
    <property type="match status" value="1"/>
</dbReference>
<dbReference type="InterPro" id="IPR036086">
    <property type="entry name" value="ParB/Sulfiredoxin_sf"/>
</dbReference>
<dbReference type="InterPro" id="IPR003115">
    <property type="entry name" value="ParB_N"/>
</dbReference>
<dbReference type="EMBL" id="LAZR01000743">
    <property type="protein sequence ID" value="KKN59001.1"/>
    <property type="molecule type" value="Genomic_DNA"/>
</dbReference>
<dbReference type="GO" id="GO:0007059">
    <property type="term" value="P:chromosome segregation"/>
    <property type="evidence" value="ECO:0007669"/>
    <property type="project" value="TreeGrafter"/>
</dbReference>
<dbReference type="InterPro" id="IPR004437">
    <property type="entry name" value="ParB/RepB/Spo0J"/>
</dbReference>
<dbReference type="GO" id="GO:0003677">
    <property type="term" value="F:DNA binding"/>
    <property type="evidence" value="ECO:0007669"/>
    <property type="project" value="InterPro"/>
</dbReference>
<evidence type="ECO:0000313" key="3">
    <source>
        <dbReference type="EMBL" id="KKN59001.1"/>
    </source>
</evidence>
<organism evidence="3">
    <name type="scientific">marine sediment metagenome</name>
    <dbReference type="NCBI Taxonomy" id="412755"/>
    <lineage>
        <taxon>unclassified sequences</taxon>
        <taxon>metagenomes</taxon>
        <taxon>ecological metagenomes</taxon>
    </lineage>
</organism>
<dbReference type="AlphaFoldDB" id="A0A0F9UCM0"/>
<protein>
    <recommendedName>
        <fullName evidence="2">ParB-like N-terminal domain-containing protein</fullName>
    </recommendedName>
</protein>
<evidence type="ECO:0000256" key="1">
    <source>
        <dbReference type="SAM" id="Coils"/>
    </source>
</evidence>